<dbReference type="SUPFAM" id="SSF74653">
    <property type="entry name" value="TolA/TonB C-terminal domain"/>
    <property type="match status" value="1"/>
</dbReference>
<evidence type="ECO:0000256" key="1">
    <source>
        <dbReference type="SAM" id="SignalP"/>
    </source>
</evidence>
<keyword evidence="4" id="KW-1185">Reference proteome</keyword>
<dbReference type="Pfam" id="PF03544">
    <property type="entry name" value="TonB_C"/>
    <property type="match status" value="1"/>
</dbReference>
<evidence type="ECO:0000259" key="2">
    <source>
        <dbReference type="Pfam" id="PF03544"/>
    </source>
</evidence>
<organism evidence="3 4">
    <name type="scientific">Arcicella gelida</name>
    <dbReference type="NCBI Taxonomy" id="2984195"/>
    <lineage>
        <taxon>Bacteria</taxon>
        <taxon>Pseudomonadati</taxon>
        <taxon>Bacteroidota</taxon>
        <taxon>Cytophagia</taxon>
        <taxon>Cytophagales</taxon>
        <taxon>Flectobacillaceae</taxon>
        <taxon>Arcicella</taxon>
    </lineage>
</organism>
<dbReference type="Gene3D" id="3.30.1150.10">
    <property type="match status" value="1"/>
</dbReference>
<feature type="domain" description="TonB C-terminal" evidence="2">
    <location>
        <begin position="103"/>
        <end position="164"/>
    </location>
</feature>
<sequence length="164" mass="18463">MKNFTLFSVVLLLGMSAKAQKSTIPTNSFSEKDKNLIASVLEIQSPVSKKDKEKNYCFKDMTIDLDSTYYEVESPAMFSEGMDGLNKFVFQNLVRPNESKGETVLVRFKVERFGEISKIHVIDNGVSPKLSAEAINLVKKMKTWIPAKIQGIPVASFYVLPIKF</sequence>
<dbReference type="Proteomes" id="UP001303899">
    <property type="component" value="Unassembled WGS sequence"/>
</dbReference>
<dbReference type="RefSeq" id="WP_323698401.1">
    <property type="nucleotide sequence ID" value="NZ_JAYGIL010000028.1"/>
</dbReference>
<proteinExistence type="predicted"/>
<dbReference type="EMBL" id="JAYGIL010000028">
    <property type="protein sequence ID" value="MEA5404973.1"/>
    <property type="molecule type" value="Genomic_DNA"/>
</dbReference>
<name>A0ABU5S9T6_9BACT</name>
<evidence type="ECO:0000313" key="3">
    <source>
        <dbReference type="EMBL" id="MEA5404973.1"/>
    </source>
</evidence>
<dbReference type="InterPro" id="IPR037682">
    <property type="entry name" value="TonB_C"/>
</dbReference>
<accession>A0ABU5S9T6</accession>
<feature type="signal peptide" evidence="1">
    <location>
        <begin position="1"/>
        <end position="21"/>
    </location>
</feature>
<protein>
    <submittedName>
        <fullName evidence="3">Energy transducer TonB</fullName>
    </submittedName>
</protein>
<feature type="chain" id="PRO_5047416332" evidence="1">
    <location>
        <begin position="22"/>
        <end position="164"/>
    </location>
</feature>
<gene>
    <name evidence="3" type="ORF">VB776_18715</name>
</gene>
<reference evidence="3 4" key="1">
    <citation type="submission" date="2023-12" db="EMBL/GenBank/DDBJ databases">
        <title>Novel species of the genus Arcicella isolated from rivers.</title>
        <authorList>
            <person name="Lu H."/>
        </authorList>
    </citation>
    <scope>NUCLEOTIDE SEQUENCE [LARGE SCALE GENOMIC DNA]</scope>
    <source>
        <strain evidence="3 4">DC2W</strain>
    </source>
</reference>
<keyword evidence="1" id="KW-0732">Signal</keyword>
<evidence type="ECO:0000313" key="4">
    <source>
        <dbReference type="Proteomes" id="UP001303899"/>
    </source>
</evidence>
<comment type="caution">
    <text evidence="3">The sequence shown here is derived from an EMBL/GenBank/DDBJ whole genome shotgun (WGS) entry which is preliminary data.</text>
</comment>